<evidence type="ECO:0000259" key="2">
    <source>
        <dbReference type="Pfam" id="PF07589"/>
    </source>
</evidence>
<dbReference type="NCBIfam" id="TIGR02595">
    <property type="entry name" value="PEP_CTERM"/>
    <property type="match status" value="1"/>
</dbReference>
<dbReference type="InterPro" id="IPR013424">
    <property type="entry name" value="Ice-binding_C"/>
</dbReference>
<evidence type="ECO:0000256" key="1">
    <source>
        <dbReference type="SAM" id="SignalP"/>
    </source>
</evidence>
<gene>
    <name evidence="3" type="ORF">CDO81_19125</name>
</gene>
<name>A0A254N4J7_9BURK</name>
<sequence length="274" mass="27493">MIFKKLAAVASLALFAAGSSVAAPVVYNLALPNISTFDNVITATGASVTTAQVTSGASTFSYVDLNGHAATVTVTRTDTGALATADNGVYSNNGRALSGDAWDISPQRGLGGGVGGKPDIDGFTSGLTFTFSSPVNAFGFEIGDWATCCTGNTRSVDVQNAYSVPAAGSGLWIAFDGGAATLPANALTDTDNPGFALENSYTNFIGAIDSSGTFSKITFFGDGFGEFLVAGGTLRFASVAIGSVGGTELPEPGSIALVGLALAGVVAARRRKNA</sequence>
<protein>
    <submittedName>
        <fullName evidence="3">PEP-CTERM sorting domain-containing protein</fullName>
    </submittedName>
</protein>
<reference evidence="3 4" key="1">
    <citation type="journal article" date="2007" name="Int. J. Syst. Evol. Microbiol.">
        <title>Description of Pelomonas aquatica sp. nov. and Pelomonas puraquae sp. nov., isolated from industrial and haemodialysis water.</title>
        <authorList>
            <person name="Gomila M."/>
            <person name="Bowien B."/>
            <person name="Falsen E."/>
            <person name="Moore E.R."/>
            <person name="Lalucat J."/>
        </authorList>
    </citation>
    <scope>NUCLEOTIDE SEQUENCE [LARGE SCALE GENOMIC DNA]</scope>
    <source>
        <strain evidence="3 4">CCUG 52769</strain>
    </source>
</reference>
<dbReference type="RefSeq" id="WP_088484831.1">
    <property type="nucleotide sequence ID" value="NZ_NISI01000008.1"/>
</dbReference>
<evidence type="ECO:0000313" key="3">
    <source>
        <dbReference type="EMBL" id="OWR02564.1"/>
    </source>
</evidence>
<accession>A0A254N4J7</accession>
<feature type="domain" description="Ice-binding protein C-terminal" evidence="2">
    <location>
        <begin position="250"/>
        <end position="271"/>
    </location>
</feature>
<dbReference type="Proteomes" id="UP000197446">
    <property type="component" value="Unassembled WGS sequence"/>
</dbReference>
<keyword evidence="1" id="KW-0732">Signal</keyword>
<feature type="chain" id="PRO_5012377544" evidence="1">
    <location>
        <begin position="23"/>
        <end position="274"/>
    </location>
</feature>
<dbReference type="OrthoDB" id="8562739at2"/>
<keyword evidence="4" id="KW-1185">Reference proteome</keyword>
<comment type="caution">
    <text evidence="3">The sequence shown here is derived from an EMBL/GenBank/DDBJ whole genome shotgun (WGS) entry which is preliminary data.</text>
</comment>
<dbReference type="EMBL" id="NISI01000008">
    <property type="protein sequence ID" value="OWR02564.1"/>
    <property type="molecule type" value="Genomic_DNA"/>
</dbReference>
<feature type="signal peptide" evidence="1">
    <location>
        <begin position="1"/>
        <end position="22"/>
    </location>
</feature>
<dbReference type="AlphaFoldDB" id="A0A254N4J7"/>
<dbReference type="Pfam" id="PF07589">
    <property type="entry name" value="PEP-CTERM"/>
    <property type="match status" value="1"/>
</dbReference>
<proteinExistence type="predicted"/>
<organism evidence="3 4">
    <name type="scientific">Roseateles puraquae</name>
    <dbReference type="NCBI Taxonomy" id="431059"/>
    <lineage>
        <taxon>Bacteria</taxon>
        <taxon>Pseudomonadati</taxon>
        <taxon>Pseudomonadota</taxon>
        <taxon>Betaproteobacteria</taxon>
        <taxon>Burkholderiales</taxon>
        <taxon>Sphaerotilaceae</taxon>
        <taxon>Roseateles</taxon>
    </lineage>
</organism>
<evidence type="ECO:0000313" key="4">
    <source>
        <dbReference type="Proteomes" id="UP000197446"/>
    </source>
</evidence>